<dbReference type="InterPro" id="IPR008557">
    <property type="entry name" value="PhoX"/>
</dbReference>
<accession>A0A969WBK5</accession>
<comment type="caution">
    <text evidence="2">The sequence shown here is derived from an EMBL/GenBank/DDBJ whole genome shotgun (WGS) entry which is preliminary data.</text>
</comment>
<protein>
    <submittedName>
        <fullName evidence="2">DUF839 domain-containing protein</fullName>
    </submittedName>
</protein>
<feature type="chain" id="PRO_5037147720" evidence="1">
    <location>
        <begin position="27"/>
        <end position="582"/>
    </location>
</feature>
<keyword evidence="1" id="KW-0732">Signal</keyword>
<evidence type="ECO:0000313" key="2">
    <source>
        <dbReference type="EMBL" id="NKF22456.1"/>
    </source>
</evidence>
<sequence>MPYLHLRRHGAYLLSASAVVGTLLLAACSDNNDNNNDDGGDVVKTTSFAPVEAAATDGAKRQVYASDYATVDGVTRETSYVTILRSGEQRGASTSLNVFGQIVDNTMTPIYQTDGSTTIADSNDFSSILQVGGKLYAVSQFESRPGGMYLTALSQDSETGKLAAVETTAIDLSGINGIWNPCAGMVTPWETHLGSEEYEPNAANGTDSASSMSAYLAGATTNPYYWGYPVEVTVSDAGAASVAKHYSMGRFAHELSYVMPDEKTVYQSDDGTDVGFFRYVADTAGDLSGGTLYAMKWSQTSDSSDSALGTADISWIELGSGTDAEVKALIDAGTTFEDIFSVGTVTDGSCATGYTYVSANGSKECLKLNAGMEQAAAFLETRRYAGYLGATVEMKKEEGVSFDPAGMKLYVAYSDVGSSMSDGAGDVQLGKNSCGAIYAYDVDADYTATTASGVLEGIAASYAEGDTFYGNSCSVDGIGNPDNISFMPDQKTLLIGEDASSAHQNDMVWAYNIESAELTRIGSTPYGSETTSLYYYPDVNGFGYIMFVVQHPYGESDEDLVADESAERRSYFGYVGSLPAHQ</sequence>
<gene>
    <name evidence="2" type="ORF">G7Y82_08995</name>
</gene>
<dbReference type="Pfam" id="PF05787">
    <property type="entry name" value="PhoX"/>
    <property type="match status" value="1"/>
</dbReference>
<keyword evidence="3" id="KW-1185">Reference proteome</keyword>
<proteinExistence type="predicted"/>
<dbReference type="PANTHER" id="PTHR35399">
    <property type="entry name" value="SLR8030 PROTEIN"/>
    <property type="match status" value="1"/>
</dbReference>
<dbReference type="Proteomes" id="UP000653472">
    <property type="component" value="Unassembled WGS sequence"/>
</dbReference>
<reference evidence="2" key="1">
    <citation type="submission" date="2020-03" db="EMBL/GenBank/DDBJ databases">
        <title>Solimonas marina sp. nov., isolated from deep seawater of the Pacific Ocean.</title>
        <authorList>
            <person name="Liu X."/>
            <person name="Lai Q."/>
            <person name="Sun F."/>
            <person name="Gai Y."/>
            <person name="Li G."/>
            <person name="Shao Z."/>
        </authorList>
    </citation>
    <scope>NUCLEOTIDE SEQUENCE</scope>
    <source>
        <strain evidence="2">C16B3</strain>
    </source>
</reference>
<name>A0A969WBK5_9GAMM</name>
<organism evidence="2 3">
    <name type="scientific">Solimonas marina</name>
    <dbReference type="NCBI Taxonomy" id="2714601"/>
    <lineage>
        <taxon>Bacteria</taxon>
        <taxon>Pseudomonadati</taxon>
        <taxon>Pseudomonadota</taxon>
        <taxon>Gammaproteobacteria</taxon>
        <taxon>Nevskiales</taxon>
        <taxon>Nevskiaceae</taxon>
        <taxon>Solimonas</taxon>
    </lineage>
</organism>
<evidence type="ECO:0000313" key="3">
    <source>
        <dbReference type="Proteomes" id="UP000653472"/>
    </source>
</evidence>
<dbReference type="PANTHER" id="PTHR35399:SF2">
    <property type="entry name" value="DUF839 DOMAIN-CONTAINING PROTEIN"/>
    <property type="match status" value="1"/>
</dbReference>
<dbReference type="AlphaFoldDB" id="A0A969WBK5"/>
<dbReference type="RefSeq" id="WP_168147714.1">
    <property type="nucleotide sequence ID" value="NZ_JAAVXB010000004.1"/>
</dbReference>
<evidence type="ECO:0000256" key="1">
    <source>
        <dbReference type="SAM" id="SignalP"/>
    </source>
</evidence>
<dbReference type="PROSITE" id="PS51257">
    <property type="entry name" value="PROKAR_LIPOPROTEIN"/>
    <property type="match status" value="1"/>
</dbReference>
<feature type="signal peptide" evidence="1">
    <location>
        <begin position="1"/>
        <end position="26"/>
    </location>
</feature>
<dbReference type="EMBL" id="JAAVXB010000004">
    <property type="protein sequence ID" value="NKF22456.1"/>
    <property type="molecule type" value="Genomic_DNA"/>
</dbReference>